<dbReference type="EMBL" id="RZNX01000002">
    <property type="protein sequence ID" value="RUT33357.1"/>
    <property type="molecule type" value="Genomic_DNA"/>
</dbReference>
<gene>
    <name evidence="4" type="ORF">EJP77_06830</name>
</gene>
<accession>A0A3S1BU13</accession>
<sequence>MKISEFIKHAGTTRDTVRHYEMLGLIKPEWVQGRRDYTDKQLSDMDAIMEMKSMGLELKEIQMIVSLKSERGCGSGALIEGVINKLTDQFTALLREEERLRQSRQAIEAVLHELRSLHAQNAKEQPTP</sequence>
<proteinExistence type="predicted"/>
<name>A0A3S1BU13_9BACL</name>
<dbReference type="GO" id="GO:0003700">
    <property type="term" value="F:DNA-binding transcription factor activity"/>
    <property type="evidence" value="ECO:0007669"/>
    <property type="project" value="InterPro"/>
</dbReference>
<evidence type="ECO:0000313" key="5">
    <source>
        <dbReference type="Proteomes" id="UP000272464"/>
    </source>
</evidence>
<keyword evidence="5" id="KW-1185">Reference proteome</keyword>
<dbReference type="CDD" id="cd00592">
    <property type="entry name" value="HTH_MerR-like"/>
    <property type="match status" value="1"/>
</dbReference>
<dbReference type="OrthoDB" id="1770985at2"/>
<evidence type="ECO:0000259" key="3">
    <source>
        <dbReference type="PROSITE" id="PS50937"/>
    </source>
</evidence>
<dbReference type="PROSITE" id="PS50937">
    <property type="entry name" value="HTH_MERR_2"/>
    <property type="match status" value="1"/>
</dbReference>
<dbReference type="InterPro" id="IPR000551">
    <property type="entry name" value="MerR-type_HTH_dom"/>
</dbReference>
<comment type="caution">
    <text evidence="4">The sequence shown here is derived from an EMBL/GenBank/DDBJ whole genome shotgun (WGS) entry which is preliminary data.</text>
</comment>
<keyword evidence="1" id="KW-0238">DNA-binding</keyword>
<dbReference type="Gene3D" id="1.10.1660.10">
    <property type="match status" value="1"/>
</dbReference>
<dbReference type="SUPFAM" id="SSF46955">
    <property type="entry name" value="Putative DNA-binding domain"/>
    <property type="match status" value="1"/>
</dbReference>
<dbReference type="Proteomes" id="UP000272464">
    <property type="component" value="Unassembled WGS sequence"/>
</dbReference>
<dbReference type="SMART" id="SM00422">
    <property type="entry name" value="HTH_MERR"/>
    <property type="match status" value="1"/>
</dbReference>
<dbReference type="InterPro" id="IPR047057">
    <property type="entry name" value="MerR_fam"/>
</dbReference>
<dbReference type="PANTHER" id="PTHR30204:SF93">
    <property type="entry name" value="HTH MERR-TYPE DOMAIN-CONTAINING PROTEIN"/>
    <property type="match status" value="1"/>
</dbReference>
<dbReference type="GO" id="GO:0003677">
    <property type="term" value="F:DNA binding"/>
    <property type="evidence" value="ECO:0007669"/>
    <property type="project" value="UniProtKB-KW"/>
</dbReference>
<dbReference type="AlphaFoldDB" id="A0A3S1BU13"/>
<feature type="coiled-coil region" evidence="2">
    <location>
        <begin position="83"/>
        <end position="113"/>
    </location>
</feature>
<evidence type="ECO:0000256" key="1">
    <source>
        <dbReference type="ARBA" id="ARBA00023125"/>
    </source>
</evidence>
<dbReference type="InterPro" id="IPR009061">
    <property type="entry name" value="DNA-bd_dom_put_sf"/>
</dbReference>
<evidence type="ECO:0000256" key="2">
    <source>
        <dbReference type="SAM" id="Coils"/>
    </source>
</evidence>
<protein>
    <submittedName>
        <fullName evidence="4">MerR family transcriptional regulator</fullName>
    </submittedName>
</protein>
<organism evidence="4 5">
    <name type="scientific">Paenibacillus zeisoli</name>
    <dbReference type="NCBI Taxonomy" id="2496267"/>
    <lineage>
        <taxon>Bacteria</taxon>
        <taxon>Bacillati</taxon>
        <taxon>Bacillota</taxon>
        <taxon>Bacilli</taxon>
        <taxon>Bacillales</taxon>
        <taxon>Paenibacillaceae</taxon>
        <taxon>Paenibacillus</taxon>
    </lineage>
</organism>
<dbReference type="RefSeq" id="WP_127198472.1">
    <property type="nucleotide sequence ID" value="NZ_RZNX01000002.1"/>
</dbReference>
<keyword evidence="2" id="KW-0175">Coiled coil</keyword>
<evidence type="ECO:0000313" key="4">
    <source>
        <dbReference type="EMBL" id="RUT33357.1"/>
    </source>
</evidence>
<dbReference type="Pfam" id="PF13411">
    <property type="entry name" value="MerR_1"/>
    <property type="match status" value="1"/>
</dbReference>
<reference evidence="4 5" key="1">
    <citation type="submission" date="2018-12" db="EMBL/GenBank/DDBJ databases">
        <authorList>
            <person name="Sun L."/>
            <person name="Chen Z."/>
        </authorList>
    </citation>
    <scope>NUCLEOTIDE SEQUENCE [LARGE SCALE GENOMIC DNA]</scope>
    <source>
        <strain evidence="4 5">3-5-3</strain>
    </source>
</reference>
<dbReference type="PANTHER" id="PTHR30204">
    <property type="entry name" value="REDOX-CYCLING DRUG-SENSING TRANSCRIPTIONAL ACTIVATOR SOXR"/>
    <property type="match status" value="1"/>
</dbReference>
<feature type="domain" description="HTH merR-type" evidence="3">
    <location>
        <begin position="1"/>
        <end position="67"/>
    </location>
</feature>